<sequence>MLPVEEEVREGKGVGVGGAFSSITWILCLEALFKICPWHAGILGEISGEGLYRTVSSFSDVSFFHTLIHQNVSKGARVTFWLVLFSRMSLKVDWDPGAGALGQSGMCKSFAPKSPGLGKIEPVKYWLAVSSSVLVLSDDFVCFPFSTCQ</sequence>
<accession>A0A7J7Y973</accession>
<dbReference type="AlphaFoldDB" id="A0A7J7Y973"/>
<evidence type="ECO:0000313" key="2">
    <source>
        <dbReference type="Proteomes" id="UP000558488"/>
    </source>
</evidence>
<keyword evidence="2" id="KW-1185">Reference proteome</keyword>
<name>A0A7J7Y973_PIPKU</name>
<comment type="caution">
    <text evidence="1">The sequence shown here is derived from an EMBL/GenBank/DDBJ whole genome shotgun (WGS) entry which is preliminary data.</text>
</comment>
<protein>
    <submittedName>
        <fullName evidence="1">Uncharacterized protein</fullName>
    </submittedName>
</protein>
<evidence type="ECO:0000313" key="1">
    <source>
        <dbReference type="EMBL" id="KAF6358503.1"/>
    </source>
</evidence>
<reference evidence="1 2" key="1">
    <citation type="journal article" date="2020" name="Nature">
        <title>Six reference-quality genomes reveal evolution of bat adaptations.</title>
        <authorList>
            <person name="Jebb D."/>
            <person name="Huang Z."/>
            <person name="Pippel M."/>
            <person name="Hughes G.M."/>
            <person name="Lavrichenko K."/>
            <person name="Devanna P."/>
            <person name="Winkler S."/>
            <person name="Jermiin L.S."/>
            <person name="Skirmuntt E.C."/>
            <person name="Katzourakis A."/>
            <person name="Burkitt-Gray L."/>
            <person name="Ray D.A."/>
            <person name="Sullivan K.A.M."/>
            <person name="Roscito J.G."/>
            <person name="Kirilenko B.M."/>
            <person name="Davalos L.M."/>
            <person name="Corthals A.P."/>
            <person name="Power M.L."/>
            <person name="Jones G."/>
            <person name="Ransome R.D."/>
            <person name="Dechmann D.K.N."/>
            <person name="Locatelli A.G."/>
            <person name="Puechmaille S.J."/>
            <person name="Fedrigo O."/>
            <person name="Jarvis E.D."/>
            <person name="Hiller M."/>
            <person name="Vernes S.C."/>
            <person name="Myers E.W."/>
            <person name="Teeling E.C."/>
        </authorList>
    </citation>
    <scope>NUCLEOTIDE SEQUENCE [LARGE SCALE GENOMIC DNA]</scope>
    <source>
        <strain evidence="1">MPipKuh1</strain>
        <tissue evidence="1">Flight muscle</tissue>
    </source>
</reference>
<dbReference type="Proteomes" id="UP000558488">
    <property type="component" value="Unassembled WGS sequence"/>
</dbReference>
<dbReference type="EMBL" id="JACAGB010000006">
    <property type="protein sequence ID" value="KAF6358503.1"/>
    <property type="molecule type" value="Genomic_DNA"/>
</dbReference>
<gene>
    <name evidence="1" type="ORF">mPipKuh1_010329</name>
</gene>
<proteinExistence type="predicted"/>
<organism evidence="1 2">
    <name type="scientific">Pipistrellus kuhlii</name>
    <name type="common">Kuhl's pipistrelle</name>
    <dbReference type="NCBI Taxonomy" id="59472"/>
    <lineage>
        <taxon>Eukaryota</taxon>
        <taxon>Metazoa</taxon>
        <taxon>Chordata</taxon>
        <taxon>Craniata</taxon>
        <taxon>Vertebrata</taxon>
        <taxon>Euteleostomi</taxon>
        <taxon>Mammalia</taxon>
        <taxon>Eutheria</taxon>
        <taxon>Laurasiatheria</taxon>
        <taxon>Chiroptera</taxon>
        <taxon>Yangochiroptera</taxon>
        <taxon>Vespertilionidae</taxon>
        <taxon>Pipistrellus</taxon>
    </lineage>
</organism>